<dbReference type="InterPro" id="IPR036179">
    <property type="entry name" value="Ig-like_dom_sf"/>
</dbReference>
<feature type="region of interest" description="Disordered" evidence="4">
    <location>
        <begin position="46"/>
        <end position="67"/>
    </location>
</feature>
<dbReference type="PANTHER" id="PTHR23278:SF19">
    <property type="entry name" value="OBSCURIN"/>
    <property type="match status" value="1"/>
</dbReference>
<dbReference type="GO" id="GO:0016020">
    <property type="term" value="C:membrane"/>
    <property type="evidence" value="ECO:0007669"/>
    <property type="project" value="UniProtKB-SubCell"/>
</dbReference>
<feature type="domain" description="Ig-like" evidence="5">
    <location>
        <begin position="749"/>
        <end position="845"/>
    </location>
</feature>
<keyword evidence="2" id="KW-0472">Membrane</keyword>
<accession>A0A8B7PPS5</accession>
<dbReference type="GeneID" id="108683407"/>
<feature type="domain" description="Ig-like" evidence="5">
    <location>
        <begin position="645"/>
        <end position="743"/>
    </location>
</feature>
<dbReference type="OrthoDB" id="6250964at2759"/>
<feature type="domain" description="Ig-like" evidence="5">
    <location>
        <begin position="994"/>
        <end position="1093"/>
    </location>
</feature>
<dbReference type="Gene3D" id="2.60.40.10">
    <property type="entry name" value="Immunoglobulins"/>
    <property type="match status" value="4"/>
</dbReference>
<dbReference type="PANTHER" id="PTHR23278">
    <property type="entry name" value="SIDESTEP PROTEIN"/>
    <property type="match status" value="1"/>
</dbReference>
<feature type="region of interest" description="Disordered" evidence="4">
    <location>
        <begin position="1019"/>
        <end position="1054"/>
    </location>
</feature>
<dbReference type="SMART" id="SM00409">
    <property type="entry name" value="IG"/>
    <property type="match status" value="4"/>
</dbReference>
<name>A0A8B7PPS5_HYAAZ</name>
<protein>
    <submittedName>
        <fullName evidence="7">Uncharacterized protein LOC108683407</fullName>
    </submittedName>
</protein>
<sequence length="1104" mass="122760">MKCPEAENLLNGPPGSSNVDFSLNVDIRRIGYKTCNALSSNNKAVKNLTSSRSSRPRQPQIPNSNGSGTFIMLSKKDFQNISYPPYVCLKNYQQTALCDIRKKCLAQNSRQNRRFVLKEIHTEFRNECQDGVKICLRPAFEQSDRYDSVEKRPLAVLRSEKRRQMKSSAWKQQNNWTAPLSRLLSMFFLLTGAVSVEQISRTLTSENHFLETELPVLNVFGIEGGEAKIPCDLTPPRPHDTPNLILISRGATPLYSVDARGGAASSSIHWVNREVLGDRVQFLLPTNFPLLGHSLSQYPVKYNSKIPIFPASSPVYNSNFSNYQSVPLSSEYSYQNSLQRFSTGDDSVERDLYNIRLQRGKAAKVARHAEHNSKYNTNSLAKNNVALKEYDQWPQTVRSFQDLQSTNMEYSQKENKSNIKMRSLAFLQNPKNRTGFEERLTSTVSFHSNKWQEADHVSDASSKSSYVKESSLQNQLLALSREDLLPEKTPEKIKSDPSKKNYSTRSKDVLDEKFQSSHSTASKDESLSPLFDHSNSTLEIPEVYREVVVPESNIHWSHSHLKLNYWRDILDDTGFKSRLNGRTIRSSQAARDAEDPSEKPPDTAYGILVIRQLLRTDGGKFHCRVDFRQAPTMLSQAKLTVIVPPSSLDIRGVNGLRVTGRVGPYAVGDVLNLWCSAAGGNPQPSVSWWFDGELLDDLSEDQRDDVTTNNLTVTGLSRHHLGKSLTCRASNTNLTKPLQASVTIDMKLPPVSVRITGSQEGVREGRLHKLTCSSEGSNPPAVLTWWARTQQLTHLTYQESPDSTSSTSILHLQPSAADDGLRVSCRATNALLGPAFALEDSVRITVLYSPRVSLRLSPLLNISNINENDDVFLDCDVMANPAVTLLKWHHNCRQALRGNKEENIVAAVHNICIFVFLFTVVTPVCRGNSVAEENLASLELSPDAVDARGLISSAKDNTNSIRSDTSDSSDTDAIDLDASDGDTAAPKIYGTGVGVAVNITCSVDAHPKPHTFTWSLNATSQEQSQPADDSLRRHHQTRAPNRSRTSTASYGSSSNLLTYTPHTSHEFGTLLCWAQNDVGRQADPCVFQTKSASLFPRTLISGII</sequence>
<dbReference type="RefSeq" id="XP_018028208.1">
    <property type="nucleotide sequence ID" value="XM_018172719.2"/>
</dbReference>
<dbReference type="KEGG" id="hazt:108683407"/>
<dbReference type="InterPro" id="IPR003599">
    <property type="entry name" value="Ig_sub"/>
</dbReference>
<feature type="compositionally biased region" description="Basic and acidic residues" evidence="4">
    <location>
        <begin position="480"/>
        <end position="526"/>
    </location>
</feature>
<evidence type="ECO:0000259" key="5">
    <source>
        <dbReference type="PROSITE" id="PS50835"/>
    </source>
</evidence>
<proteinExistence type="predicted"/>
<reference evidence="7" key="1">
    <citation type="submission" date="2025-08" db="UniProtKB">
        <authorList>
            <consortium name="RefSeq"/>
        </authorList>
    </citation>
    <scope>IDENTIFICATION</scope>
    <source>
        <tissue evidence="7">Whole organism</tissue>
    </source>
</reference>
<feature type="region of interest" description="Disordered" evidence="4">
    <location>
        <begin position="956"/>
        <end position="978"/>
    </location>
</feature>
<gene>
    <name evidence="7" type="primary">LOC108683407</name>
</gene>
<keyword evidence="6" id="KW-1185">Reference proteome</keyword>
<dbReference type="InterPro" id="IPR013162">
    <property type="entry name" value="CD80_C2-set"/>
</dbReference>
<evidence type="ECO:0000256" key="1">
    <source>
        <dbReference type="ARBA" id="ARBA00004167"/>
    </source>
</evidence>
<feature type="compositionally biased region" description="Acidic residues" evidence="4">
    <location>
        <begin position="967"/>
        <end position="978"/>
    </location>
</feature>
<feature type="compositionally biased region" description="Low complexity" evidence="4">
    <location>
        <begin position="956"/>
        <end position="966"/>
    </location>
</feature>
<dbReference type="InterPro" id="IPR013783">
    <property type="entry name" value="Ig-like_fold"/>
</dbReference>
<dbReference type="Pfam" id="PF08205">
    <property type="entry name" value="C2-set_2"/>
    <property type="match status" value="1"/>
</dbReference>
<dbReference type="Pfam" id="PF13927">
    <property type="entry name" value="Ig_3"/>
    <property type="match status" value="1"/>
</dbReference>
<evidence type="ECO:0000313" key="7">
    <source>
        <dbReference type="RefSeq" id="XP_018028208.1"/>
    </source>
</evidence>
<dbReference type="SUPFAM" id="SSF48726">
    <property type="entry name" value="Immunoglobulin"/>
    <property type="match status" value="3"/>
</dbReference>
<evidence type="ECO:0000313" key="6">
    <source>
        <dbReference type="Proteomes" id="UP000694843"/>
    </source>
</evidence>
<evidence type="ECO:0000256" key="3">
    <source>
        <dbReference type="ARBA" id="ARBA00023157"/>
    </source>
</evidence>
<comment type="subcellular location">
    <subcellularLocation>
        <location evidence="1">Membrane</location>
        <topology evidence="1">Single-pass membrane protein</topology>
    </subcellularLocation>
</comment>
<feature type="compositionally biased region" description="Low complexity" evidence="4">
    <location>
        <begin position="50"/>
        <end position="60"/>
    </location>
</feature>
<evidence type="ECO:0000256" key="2">
    <source>
        <dbReference type="ARBA" id="ARBA00023136"/>
    </source>
</evidence>
<evidence type="ECO:0000256" key="4">
    <source>
        <dbReference type="SAM" id="MobiDB-lite"/>
    </source>
</evidence>
<feature type="region of interest" description="Disordered" evidence="4">
    <location>
        <begin position="479"/>
        <end position="531"/>
    </location>
</feature>
<feature type="compositionally biased region" description="Low complexity" evidence="4">
    <location>
        <begin position="1042"/>
        <end position="1054"/>
    </location>
</feature>
<dbReference type="InterPro" id="IPR007110">
    <property type="entry name" value="Ig-like_dom"/>
</dbReference>
<dbReference type="Proteomes" id="UP000694843">
    <property type="component" value="Unplaced"/>
</dbReference>
<dbReference type="AlphaFoldDB" id="A0A8B7PPS5"/>
<keyword evidence="3" id="KW-1015">Disulfide bond</keyword>
<organism evidence="6 7">
    <name type="scientific">Hyalella azteca</name>
    <name type="common">Amphipod</name>
    <dbReference type="NCBI Taxonomy" id="294128"/>
    <lineage>
        <taxon>Eukaryota</taxon>
        <taxon>Metazoa</taxon>
        <taxon>Ecdysozoa</taxon>
        <taxon>Arthropoda</taxon>
        <taxon>Crustacea</taxon>
        <taxon>Multicrustacea</taxon>
        <taxon>Malacostraca</taxon>
        <taxon>Eumalacostraca</taxon>
        <taxon>Peracarida</taxon>
        <taxon>Amphipoda</taxon>
        <taxon>Senticaudata</taxon>
        <taxon>Talitrida</taxon>
        <taxon>Talitroidea</taxon>
        <taxon>Hyalellidae</taxon>
        <taxon>Hyalella</taxon>
    </lineage>
</organism>
<dbReference type="PROSITE" id="PS50835">
    <property type="entry name" value="IG_LIKE"/>
    <property type="match status" value="3"/>
</dbReference>